<dbReference type="RefSeq" id="WP_092745980.1">
    <property type="nucleotide sequence ID" value="NZ_FMZC01000023.1"/>
</dbReference>
<dbReference type="OrthoDB" id="8812168at2"/>
<accession>A0A1G7EJP5</accession>
<evidence type="ECO:0000313" key="2">
    <source>
        <dbReference type="Proteomes" id="UP000198781"/>
    </source>
</evidence>
<dbReference type="STRING" id="187868.SAMN05192589_12348"/>
<dbReference type="InterPro" id="IPR056912">
    <property type="entry name" value="Phage_JBD30_tail_term-like"/>
</dbReference>
<reference evidence="1 2" key="1">
    <citation type="submission" date="2016-10" db="EMBL/GenBank/DDBJ databases">
        <authorList>
            <person name="de Groot N.N."/>
        </authorList>
    </citation>
    <scope>NUCLEOTIDE SEQUENCE [LARGE SCALE GENOMIC DNA]</scope>
    <source>
        <strain evidence="1 2">DSM 16619</strain>
    </source>
</reference>
<proteinExistence type="predicted"/>
<dbReference type="Pfam" id="PF23840">
    <property type="entry name" value="Phage_tail_terminator"/>
    <property type="match status" value="1"/>
</dbReference>
<dbReference type="AlphaFoldDB" id="A0A1G7EJP5"/>
<evidence type="ECO:0000313" key="1">
    <source>
        <dbReference type="EMBL" id="SDE63854.1"/>
    </source>
</evidence>
<gene>
    <name evidence="1" type="ORF">SAMN05192589_12348</name>
</gene>
<protein>
    <submittedName>
        <fullName evidence="1">Uncharacterized protein</fullName>
    </submittedName>
</protein>
<organism evidence="1 2">
    <name type="scientific">Paracidovorax valerianellae</name>
    <dbReference type="NCBI Taxonomy" id="187868"/>
    <lineage>
        <taxon>Bacteria</taxon>
        <taxon>Pseudomonadati</taxon>
        <taxon>Pseudomonadota</taxon>
        <taxon>Betaproteobacteria</taxon>
        <taxon>Burkholderiales</taxon>
        <taxon>Comamonadaceae</taxon>
        <taxon>Paracidovorax</taxon>
    </lineage>
</organism>
<dbReference type="EMBL" id="FMZC01000023">
    <property type="protein sequence ID" value="SDE63854.1"/>
    <property type="molecule type" value="Genomic_DNA"/>
</dbReference>
<name>A0A1G7EJP5_9BURK</name>
<dbReference type="Proteomes" id="UP000198781">
    <property type="component" value="Unassembled WGS sequence"/>
</dbReference>
<sequence length="156" mass="16480">MSTQDQTVAEANDFMALEPRLVELVRQAVGGMSPAVHVLTSAEIADIKETAQRTPAVHVIYGGYRISDDIGIAWELTHTWYVVAAVKNVSTVRSGEAARKGAGVLAAHVVGALAGAQVQGATKPLTLISPPPARYSAGFQYLPSAILATTVFRKPQ</sequence>
<keyword evidence="2" id="KW-1185">Reference proteome</keyword>